<feature type="compositionally biased region" description="Polar residues" evidence="5">
    <location>
        <begin position="155"/>
        <end position="165"/>
    </location>
</feature>
<dbReference type="AlphaFoldDB" id="A0A5N5MRE1"/>
<evidence type="ECO:0000256" key="5">
    <source>
        <dbReference type="SAM" id="MobiDB-lite"/>
    </source>
</evidence>
<feature type="compositionally biased region" description="Low complexity" evidence="5">
    <location>
        <begin position="166"/>
        <end position="179"/>
    </location>
</feature>
<sequence>MLSPTNCEGTSYNDKTKSLRKVSSSISSKSSSTSSSPSIFSPSNNLLLCQAQQKAETMEEVWKDISLASLHDHTPTDQELSMTSRLHSISHRHHHNSSPNFILQDFLARPFNKDPPTRMVSIIRDSTPFGSPVPPPATVLSLNSGPGFDFLENSYHPQRPNSQLQSNPISNISSFPSPFEGLDSSPGLPSFCKKRSQESDGSSGDRRHKRMIKNRESAARSRARKQESPFLLKDYCAYTNELENEVEQLLKENARLKRQQEEVTKVEFLDEIFLDFSILYTAILLPLAVNLVNVVYGVARSPYTFMLYMAAAAQLPKKHTLQRTSTAPF</sequence>
<dbReference type="SMART" id="SM00338">
    <property type="entry name" value="BRLZ"/>
    <property type="match status" value="1"/>
</dbReference>
<reference evidence="9" key="1">
    <citation type="journal article" date="2019" name="Gigascience">
        <title>De novo genome assembly of the endangered Acer yangbiense, a plant species with extremely small populations endemic to Yunnan Province, China.</title>
        <authorList>
            <person name="Yang J."/>
            <person name="Wariss H.M."/>
            <person name="Tao L."/>
            <person name="Zhang R."/>
            <person name="Yun Q."/>
            <person name="Hollingsworth P."/>
            <person name="Dao Z."/>
            <person name="Luo G."/>
            <person name="Guo H."/>
            <person name="Ma Y."/>
            <person name="Sun W."/>
        </authorList>
    </citation>
    <scope>NUCLEOTIDE SEQUENCE [LARGE SCALE GENOMIC DNA]</scope>
    <source>
        <strain evidence="9">cv. br00</strain>
    </source>
</reference>
<comment type="subcellular location">
    <subcellularLocation>
        <location evidence="1">Nucleus</location>
    </subcellularLocation>
</comment>
<evidence type="ECO:0000256" key="4">
    <source>
        <dbReference type="SAM" id="Coils"/>
    </source>
</evidence>
<feature type="compositionally biased region" description="Low complexity" evidence="5">
    <location>
        <begin position="23"/>
        <end position="41"/>
    </location>
</feature>
<organism evidence="8 9">
    <name type="scientific">Salix brachista</name>
    <dbReference type="NCBI Taxonomy" id="2182728"/>
    <lineage>
        <taxon>Eukaryota</taxon>
        <taxon>Viridiplantae</taxon>
        <taxon>Streptophyta</taxon>
        <taxon>Embryophyta</taxon>
        <taxon>Tracheophyta</taxon>
        <taxon>Spermatophyta</taxon>
        <taxon>Magnoliopsida</taxon>
        <taxon>eudicotyledons</taxon>
        <taxon>Gunneridae</taxon>
        <taxon>Pentapetalae</taxon>
        <taxon>rosids</taxon>
        <taxon>fabids</taxon>
        <taxon>Malpighiales</taxon>
        <taxon>Salicaceae</taxon>
        <taxon>Saliceae</taxon>
        <taxon>Salix</taxon>
    </lineage>
</organism>
<keyword evidence="3" id="KW-0539">Nucleus</keyword>
<dbReference type="GO" id="GO:0045893">
    <property type="term" value="P:positive regulation of DNA-templated transcription"/>
    <property type="evidence" value="ECO:0007669"/>
    <property type="project" value="InterPro"/>
</dbReference>
<dbReference type="GO" id="GO:0003700">
    <property type="term" value="F:DNA-binding transcription factor activity"/>
    <property type="evidence" value="ECO:0007669"/>
    <property type="project" value="InterPro"/>
</dbReference>
<keyword evidence="2" id="KW-0238">DNA-binding</keyword>
<protein>
    <recommendedName>
        <fullName evidence="7">BZIP domain-containing protein</fullName>
    </recommendedName>
</protein>
<dbReference type="Proteomes" id="UP000326939">
    <property type="component" value="Chromosome 5"/>
</dbReference>
<evidence type="ECO:0000313" key="8">
    <source>
        <dbReference type="EMBL" id="KAB5556756.1"/>
    </source>
</evidence>
<dbReference type="PANTHER" id="PTHR22952:SF433">
    <property type="entry name" value="PROTEIN FD"/>
    <property type="match status" value="1"/>
</dbReference>
<gene>
    <name evidence="8" type="ORF">DKX38_007665</name>
</gene>
<keyword evidence="9" id="KW-1185">Reference proteome</keyword>
<proteinExistence type="predicted"/>
<feature type="compositionally biased region" description="Polar residues" evidence="5">
    <location>
        <begin position="1"/>
        <end position="13"/>
    </location>
</feature>
<dbReference type="InterPro" id="IPR043452">
    <property type="entry name" value="BZIP46-like"/>
</dbReference>
<dbReference type="Gene3D" id="1.20.5.170">
    <property type="match status" value="1"/>
</dbReference>
<feature type="region of interest" description="Disordered" evidence="5">
    <location>
        <begin position="150"/>
        <end position="225"/>
    </location>
</feature>
<feature type="region of interest" description="Disordered" evidence="5">
    <location>
        <begin position="1"/>
        <end position="41"/>
    </location>
</feature>
<accession>A0A5N5MRE1</accession>
<evidence type="ECO:0000256" key="3">
    <source>
        <dbReference type="ARBA" id="ARBA00023242"/>
    </source>
</evidence>
<evidence type="ECO:0000313" key="9">
    <source>
        <dbReference type="Proteomes" id="UP000326939"/>
    </source>
</evidence>
<feature type="transmembrane region" description="Helical" evidence="6">
    <location>
        <begin position="278"/>
        <end position="299"/>
    </location>
</feature>
<dbReference type="SUPFAM" id="SSF57959">
    <property type="entry name" value="Leucine zipper domain"/>
    <property type="match status" value="1"/>
</dbReference>
<feature type="compositionally biased region" description="Basic and acidic residues" evidence="5">
    <location>
        <begin position="213"/>
        <end position="225"/>
    </location>
</feature>
<keyword evidence="6" id="KW-1133">Transmembrane helix</keyword>
<dbReference type="InterPro" id="IPR046347">
    <property type="entry name" value="bZIP_sf"/>
</dbReference>
<feature type="coiled-coil region" evidence="4">
    <location>
        <begin position="232"/>
        <end position="266"/>
    </location>
</feature>
<dbReference type="InterPro" id="IPR004827">
    <property type="entry name" value="bZIP"/>
</dbReference>
<keyword evidence="6" id="KW-0472">Membrane</keyword>
<dbReference type="EMBL" id="VDCV01000005">
    <property type="protein sequence ID" value="KAB5556756.1"/>
    <property type="molecule type" value="Genomic_DNA"/>
</dbReference>
<keyword evidence="6" id="KW-0812">Transmembrane</keyword>
<name>A0A5N5MRE1_9ROSI</name>
<evidence type="ECO:0000256" key="6">
    <source>
        <dbReference type="SAM" id="Phobius"/>
    </source>
</evidence>
<evidence type="ECO:0000256" key="1">
    <source>
        <dbReference type="ARBA" id="ARBA00004123"/>
    </source>
</evidence>
<evidence type="ECO:0000256" key="2">
    <source>
        <dbReference type="ARBA" id="ARBA00023125"/>
    </source>
</evidence>
<dbReference type="PROSITE" id="PS00036">
    <property type="entry name" value="BZIP_BASIC"/>
    <property type="match status" value="1"/>
</dbReference>
<dbReference type="GO" id="GO:0005634">
    <property type="term" value="C:nucleus"/>
    <property type="evidence" value="ECO:0007669"/>
    <property type="project" value="UniProtKB-SubCell"/>
</dbReference>
<dbReference type="GO" id="GO:0003677">
    <property type="term" value="F:DNA binding"/>
    <property type="evidence" value="ECO:0007669"/>
    <property type="project" value="UniProtKB-KW"/>
</dbReference>
<keyword evidence="4" id="KW-0175">Coiled coil</keyword>
<dbReference type="PANTHER" id="PTHR22952">
    <property type="entry name" value="CAMP-RESPONSE ELEMENT BINDING PROTEIN-RELATED"/>
    <property type="match status" value="1"/>
</dbReference>
<feature type="domain" description="BZIP" evidence="7">
    <location>
        <begin position="209"/>
        <end position="224"/>
    </location>
</feature>
<evidence type="ECO:0000259" key="7">
    <source>
        <dbReference type="PROSITE" id="PS00036"/>
    </source>
</evidence>
<dbReference type="CDD" id="cd14707">
    <property type="entry name" value="bZIP_plant_BZIP46"/>
    <property type="match status" value="1"/>
</dbReference>
<comment type="caution">
    <text evidence="8">The sequence shown here is derived from an EMBL/GenBank/DDBJ whole genome shotgun (WGS) entry which is preliminary data.</text>
</comment>